<proteinExistence type="predicted"/>
<name>A0A3M7P928_BRAPC</name>
<gene>
    <name evidence="3" type="ORF">BpHYR1_046535</name>
</gene>
<organism evidence="3 4">
    <name type="scientific">Brachionus plicatilis</name>
    <name type="common">Marine rotifer</name>
    <name type="synonym">Brachionus muelleri</name>
    <dbReference type="NCBI Taxonomy" id="10195"/>
    <lineage>
        <taxon>Eukaryota</taxon>
        <taxon>Metazoa</taxon>
        <taxon>Spiralia</taxon>
        <taxon>Gnathifera</taxon>
        <taxon>Rotifera</taxon>
        <taxon>Eurotatoria</taxon>
        <taxon>Monogononta</taxon>
        <taxon>Pseudotrocha</taxon>
        <taxon>Ploima</taxon>
        <taxon>Brachionidae</taxon>
        <taxon>Brachionus</taxon>
    </lineage>
</organism>
<dbReference type="AlphaFoldDB" id="A0A3M7P928"/>
<evidence type="ECO:0000256" key="1">
    <source>
        <dbReference type="PROSITE-ProRule" id="PRU00176"/>
    </source>
</evidence>
<dbReference type="Pfam" id="PF00076">
    <property type="entry name" value="RRM_1"/>
    <property type="match status" value="1"/>
</dbReference>
<dbReference type="InterPro" id="IPR035979">
    <property type="entry name" value="RBD_domain_sf"/>
</dbReference>
<feature type="domain" description="RRM" evidence="2">
    <location>
        <begin position="8"/>
        <end position="74"/>
    </location>
</feature>
<protein>
    <recommendedName>
        <fullName evidence="2">RRM domain-containing protein</fullName>
    </recommendedName>
</protein>
<reference evidence="3 4" key="1">
    <citation type="journal article" date="2018" name="Sci. Rep.">
        <title>Genomic signatures of local adaptation to the degree of environmental predictability in rotifers.</title>
        <authorList>
            <person name="Franch-Gras L."/>
            <person name="Hahn C."/>
            <person name="Garcia-Roger E.M."/>
            <person name="Carmona M.J."/>
            <person name="Serra M."/>
            <person name="Gomez A."/>
        </authorList>
    </citation>
    <scope>NUCLEOTIDE SEQUENCE [LARGE SCALE GENOMIC DNA]</scope>
    <source>
        <strain evidence="3">HYR1</strain>
    </source>
</reference>
<evidence type="ECO:0000259" key="2">
    <source>
        <dbReference type="PROSITE" id="PS50102"/>
    </source>
</evidence>
<dbReference type="PROSITE" id="PS50102">
    <property type="entry name" value="RRM"/>
    <property type="match status" value="1"/>
</dbReference>
<evidence type="ECO:0000313" key="4">
    <source>
        <dbReference type="Proteomes" id="UP000276133"/>
    </source>
</evidence>
<dbReference type="SMART" id="SM00360">
    <property type="entry name" value="RRM"/>
    <property type="match status" value="1"/>
</dbReference>
<sequence length="167" mass="19244">MSNSSSDTLLFVRGIPIDLTRESLANLFNRAEPIKNACLIPPKNSSYTSTFGFVEFSTRTTAAVFLERTSTTTLCSMFDYDYDYDRCATSHDQKKAVKTHFYSFFWSTGAEKFWSRNKMDTTTLNCLWCSTFINQSIKGFIIKRFFIFKSMKTAVLKLESKRLGRSK</sequence>
<keyword evidence="1" id="KW-0694">RNA-binding</keyword>
<evidence type="ECO:0000313" key="3">
    <source>
        <dbReference type="EMBL" id="RMZ95280.1"/>
    </source>
</evidence>
<dbReference type="EMBL" id="REGN01012474">
    <property type="protein sequence ID" value="RMZ95280.1"/>
    <property type="molecule type" value="Genomic_DNA"/>
</dbReference>
<comment type="caution">
    <text evidence="3">The sequence shown here is derived from an EMBL/GenBank/DDBJ whole genome shotgun (WGS) entry which is preliminary data.</text>
</comment>
<dbReference type="GO" id="GO:0003723">
    <property type="term" value="F:RNA binding"/>
    <property type="evidence" value="ECO:0007669"/>
    <property type="project" value="UniProtKB-UniRule"/>
</dbReference>
<dbReference type="InterPro" id="IPR000504">
    <property type="entry name" value="RRM_dom"/>
</dbReference>
<accession>A0A3M7P928</accession>
<dbReference type="Gene3D" id="3.30.70.330">
    <property type="match status" value="1"/>
</dbReference>
<dbReference type="InterPro" id="IPR012677">
    <property type="entry name" value="Nucleotide-bd_a/b_plait_sf"/>
</dbReference>
<keyword evidence="4" id="KW-1185">Reference proteome</keyword>
<dbReference type="SUPFAM" id="SSF54928">
    <property type="entry name" value="RNA-binding domain, RBD"/>
    <property type="match status" value="1"/>
</dbReference>
<dbReference type="Proteomes" id="UP000276133">
    <property type="component" value="Unassembled WGS sequence"/>
</dbReference>